<sequence>MAAMTESCSICTKRFDVQFRYQMEEREGGFAFYCSQSCHDRGVRGEGSGGAVCKACSKRFSVELVSQVLRIRGERTYACSEPCRAQLLAEANGARLGAMAAAEAQAAQQVARAEKERADKDRVVAEVAASVSSGGEARKKLHGPRRLAIFNHKGGTGKTTTSVSVAAGLAERGLRVLLVDTDSQGNVGVSLGVKATTSLYHVLVMGLKAQDVAVNVRPNFDVLVSNETLAAAELYLAGRQNRDRVLRERLIAAEAGYDVVVLDCSPSLSLLNQNALVFADGILVPVACDFLSLVGVRQVLKTVKNVNSLLRHPVQIFGVLPTFYDARARICRDAVETLKEHFGERCLPPIRQTIKIKEAPAQGRTIYEYAPDSHASDDYKRVVDIIVDGADARRSSPASSGKSSVSDDTGELAATA</sequence>
<dbReference type="PANTHER" id="PTHR13696:SF52">
    <property type="entry name" value="PARA FAMILY PROTEIN CT_582"/>
    <property type="match status" value="1"/>
</dbReference>
<dbReference type="InterPro" id="IPR025669">
    <property type="entry name" value="AAA_dom"/>
</dbReference>
<accession>A0ABZ2LJM4</accession>
<proteinExistence type="predicted"/>
<keyword evidence="4" id="KW-1185">Reference proteome</keyword>
<feature type="region of interest" description="Disordered" evidence="1">
    <location>
        <begin position="392"/>
        <end position="416"/>
    </location>
</feature>
<feature type="domain" description="AAA" evidence="2">
    <location>
        <begin position="147"/>
        <end position="315"/>
    </location>
</feature>
<dbReference type="Pfam" id="PF13614">
    <property type="entry name" value="AAA_31"/>
    <property type="match status" value="1"/>
</dbReference>
<dbReference type="EMBL" id="CP089983">
    <property type="protein sequence ID" value="WXB10048.1"/>
    <property type="molecule type" value="Genomic_DNA"/>
</dbReference>
<reference evidence="3" key="1">
    <citation type="submission" date="2021-12" db="EMBL/GenBank/DDBJ databases">
        <title>Discovery of the Pendulisporaceae a myxobacterial family with distinct sporulation behavior and unique specialized metabolism.</title>
        <authorList>
            <person name="Garcia R."/>
            <person name="Popoff A."/>
            <person name="Bader C.D."/>
            <person name="Loehr J."/>
            <person name="Walesch S."/>
            <person name="Walt C."/>
            <person name="Boldt J."/>
            <person name="Bunk B."/>
            <person name="Haeckl F.J.F.P.J."/>
            <person name="Gunesch A.P."/>
            <person name="Birkelbach J."/>
            <person name="Nuebel U."/>
            <person name="Pietschmann T."/>
            <person name="Bach T."/>
            <person name="Mueller R."/>
        </authorList>
    </citation>
    <scope>NUCLEOTIDE SEQUENCE</scope>
    <source>
        <strain evidence="3">MSr11367</strain>
    </source>
</reference>
<dbReference type="InterPro" id="IPR027417">
    <property type="entry name" value="P-loop_NTPase"/>
</dbReference>
<name>A0ABZ2LJM4_9BACT</name>
<dbReference type="Gene3D" id="3.40.50.300">
    <property type="entry name" value="P-loop containing nucleotide triphosphate hydrolases"/>
    <property type="match status" value="1"/>
</dbReference>
<evidence type="ECO:0000313" key="4">
    <source>
        <dbReference type="Proteomes" id="UP001374803"/>
    </source>
</evidence>
<dbReference type="RefSeq" id="WP_394839726.1">
    <property type="nucleotide sequence ID" value="NZ_CP089929.1"/>
</dbReference>
<dbReference type="InterPro" id="IPR050678">
    <property type="entry name" value="DNA_Partitioning_ATPase"/>
</dbReference>
<dbReference type="CDD" id="cd02042">
    <property type="entry name" value="ParAB_family"/>
    <property type="match status" value="1"/>
</dbReference>
<evidence type="ECO:0000256" key="1">
    <source>
        <dbReference type="SAM" id="MobiDB-lite"/>
    </source>
</evidence>
<protein>
    <submittedName>
        <fullName evidence="3">ParA family protein</fullName>
    </submittedName>
</protein>
<dbReference type="Proteomes" id="UP001374803">
    <property type="component" value="Chromosome"/>
</dbReference>
<dbReference type="SUPFAM" id="SSF52540">
    <property type="entry name" value="P-loop containing nucleoside triphosphate hydrolases"/>
    <property type="match status" value="1"/>
</dbReference>
<evidence type="ECO:0000313" key="3">
    <source>
        <dbReference type="EMBL" id="WXB10048.1"/>
    </source>
</evidence>
<feature type="compositionally biased region" description="Low complexity" evidence="1">
    <location>
        <begin position="395"/>
        <end position="406"/>
    </location>
</feature>
<organism evidence="3 4">
    <name type="scientific">Pendulispora rubella</name>
    <dbReference type="NCBI Taxonomy" id="2741070"/>
    <lineage>
        <taxon>Bacteria</taxon>
        <taxon>Pseudomonadati</taxon>
        <taxon>Myxococcota</taxon>
        <taxon>Myxococcia</taxon>
        <taxon>Myxococcales</taxon>
        <taxon>Sorangiineae</taxon>
        <taxon>Pendulisporaceae</taxon>
        <taxon>Pendulispora</taxon>
    </lineage>
</organism>
<dbReference type="PANTHER" id="PTHR13696">
    <property type="entry name" value="P-LOOP CONTAINING NUCLEOSIDE TRIPHOSPHATE HYDROLASE"/>
    <property type="match status" value="1"/>
</dbReference>
<evidence type="ECO:0000259" key="2">
    <source>
        <dbReference type="Pfam" id="PF13614"/>
    </source>
</evidence>
<gene>
    <name evidence="3" type="ORF">LVJ94_22825</name>
</gene>